<name>A0A1J7HYH7_LUPAN</name>
<organism evidence="2 3">
    <name type="scientific">Lupinus angustifolius</name>
    <name type="common">Narrow-leaved blue lupine</name>
    <dbReference type="NCBI Taxonomy" id="3871"/>
    <lineage>
        <taxon>Eukaryota</taxon>
        <taxon>Viridiplantae</taxon>
        <taxon>Streptophyta</taxon>
        <taxon>Embryophyta</taxon>
        <taxon>Tracheophyta</taxon>
        <taxon>Spermatophyta</taxon>
        <taxon>Magnoliopsida</taxon>
        <taxon>eudicotyledons</taxon>
        <taxon>Gunneridae</taxon>
        <taxon>Pentapetalae</taxon>
        <taxon>rosids</taxon>
        <taxon>fabids</taxon>
        <taxon>Fabales</taxon>
        <taxon>Fabaceae</taxon>
        <taxon>Papilionoideae</taxon>
        <taxon>50 kb inversion clade</taxon>
        <taxon>genistoids sensu lato</taxon>
        <taxon>core genistoids</taxon>
        <taxon>Genisteae</taxon>
        <taxon>Lupinus</taxon>
    </lineage>
</organism>
<accession>A0A1J7HYH7</accession>
<keyword evidence="3" id="KW-1185">Reference proteome</keyword>
<gene>
    <name evidence="2" type="ORF">TanjilG_06464</name>
</gene>
<evidence type="ECO:0000313" key="3">
    <source>
        <dbReference type="Proteomes" id="UP000188354"/>
    </source>
</evidence>
<proteinExistence type="predicted"/>
<evidence type="ECO:0000256" key="1">
    <source>
        <dbReference type="SAM" id="MobiDB-lite"/>
    </source>
</evidence>
<feature type="compositionally biased region" description="Basic and acidic residues" evidence="1">
    <location>
        <begin position="1"/>
        <end position="10"/>
    </location>
</feature>
<dbReference type="AlphaFoldDB" id="A0A1J7HYH7"/>
<evidence type="ECO:0000313" key="2">
    <source>
        <dbReference type="EMBL" id="OIW17779.1"/>
    </source>
</evidence>
<dbReference type="EMBL" id="CM007361">
    <property type="protein sequence ID" value="OIW17779.1"/>
    <property type="molecule type" value="Genomic_DNA"/>
</dbReference>
<dbReference type="OMA" id="PLGLEFC"/>
<dbReference type="Gramene" id="OIW17779">
    <property type="protein sequence ID" value="OIW17779"/>
    <property type="gene ID" value="TanjilG_06464"/>
</dbReference>
<dbReference type="KEGG" id="lang:109338769"/>
<reference evidence="2 3" key="1">
    <citation type="journal article" date="2017" name="Plant Biotechnol. J.">
        <title>A comprehensive draft genome sequence for lupin (Lupinus angustifolius), an emerging health food: insights into plant-microbe interactions and legume evolution.</title>
        <authorList>
            <person name="Hane J.K."/>
            <person name="Ming Y."/>
            <person name="Kamphuis L.G."/>
            <person name="Nelson M.N."/>
            <person name="Garg G."/>
            <person name="Atkins C.A."/>
            <person name="Bayer P.E."/>
            <person name="Bravo A."/>
            <person name="Bringans S."/>
            <person name="Cannon S."/>
            <person name="Edwards D."/>
            <person name="Foley R."/>
            <person name="Gao L.L."/>
            <person name="Harrison M.J."/>
            <person name="Huang W."/>
            <person name="Hurgobin B."/>
            <person name="Li S."/>
            <person name="Liu C.W."/>
            <person name="McGrath A."/>
            <person name="Morahan G."/>
            <person name="Murray J."/>
            <person name="Weller J."/>
            <person name="Jian J."/>
            <person name="Singh K.B."/>
        </authorList>
    </citation>
    <scope>NUCLEOTIDE SEQUENCE [LARGE SCALE GENOMIC DNA]</scope>
    <source>
        <strain evidence="3">cv. Tanjil</strain>
        <tissue evidence="2">Whole plant</tissue>
    </source>
</reference>
<protein>
    <submittedName>
        <fullName evidence="2">Uncharacterized protein</fullName>
    </submittedName>
</protein>
<sequence>METSVKHELLEIPISSSRERRERNDVVSSPPPGELIELSSDSDSDSDVDISSKKRKINDVGVVLPLGFLSPLPPATALPQPQAVLSLPAPNSASALVRSDAIASFASQSNGCKQFWKAGDFDGPPANGFESSTIDYKMTRVLLRKQYMLVALIGNADVNLTSVRWEEGDADATNISMTPLGLEFCSADVRVT</sequence>
<dbReference type="Proteomes" id="UP000188354">
    <property type="component" value="Chromosome LG01"/>
</dbReference>
<feature type="region of interest" description="Disordered" evidence="1">
    <location>
        <begin position="1"/>
        <end position="50"/>
    </location>
</feature>